<name>A0AAJ1BAT8_9ACTO</name>
<gene>
    <name evidence="3" type="ORF">L0M99_03110</name>
</gene>
<keyword evidence="1" id="KW-0597">Phosphoprotein</keyword>
<proteinExistence type="predicted"/>
<dbReference type="GO" id="GO:0000160">
    <property type="term" value="P:phosphorelay signal transduction system"/>
    <property type="evidence" value="ECO:0007669"/>
    <property type="project" value="InterPro"/>
</dbReference>
<dbReference type="AlphaFoldDB" id="A0AAJ1BAT8"/>
<sequence>MAEAENNLQILLYSDDREVRQQVINSVGIKPAADLPKITWDETATATITRDKVHNNRYDLLILDGEATKISGISVAKTLHEEENDLPPILVLTARQQDEWLVGWAGAKSVERPLTPLKLQEAVAAALR</sequence>
<dbReference type="Pfam" id="PF00072">
    <property type="entry name" value="Response_reg"/>
    <property type="match status" value="1"/>
</dbReference>
<dbReference type="SUPFAM" id="SSF52172">
    <property type="entry name" value="CheY-like"/>
    <property type="match status" value="1"/>
</dbReference>
<evidence type="ECO:0000313" key="3">
    <source>
        <dbReference type="EMBL" id="MCG4617487.1"/>
    </source>
</evidence>
<evidence type="ECO:0000259" key="2">
    <source>
        <dbReference type="PROSITE" id="PS50110"/>
    </source>
</evidence>
<feature type="domain" description="Response regulatory" evidence="2">
    <location>
        <begin position="9"/>
        <end position="127"/>
    </location>
</feature>
<organism evidence="3 4">
    <name type="scientific">Varibaculum cambriense</name>
    <dbReference type="NCBI Taxonomy" id="184870"/>
    <lineage>
        <taxon>Bacteria</taxon>
        <taxon>Bacillati</taxon>
        <taxon>Actinomycetota</taxon>
        <taxon>Actinomycetes</taxon>
        <taxon>Actinomycetales</taxon>
        <taxon>Actinomycetaceae</taxon>
        <taxon>Varibaculum</taxon>
    </lineage>
</organism>
<protein>
    <submittedName>
        <fullName evidence="3">Response regulator</fullName>
    </submittedName>
</protein>
<evidence type="ECO:0000256" key="1">
    <source>
        <dbReference type="PROSITE-ProRule" id="PRU00169"/>
    </source>
</evidence>
<evidence type="ECO:0000313" key="4">
    <source>
        <dbReference type="Proteomes" id="UP001200537"/>
    </source>
</evidence>
<dbReference type="PROSITE" id="PS50110">
    <property type="entry name" value="RESPONSE_REGULATORY"/>
    <property type="match status" value="1"/>
</dbReference>
<dbReference type="InterPro" id="IPR001789">
    <property type="entry name" value="Sig_transdc_resp-reg_receiver"/>
</dbReference>
<dbReference type="EMBL" id="JAKNHJ010000004">
    <property type="protein sequence ID" value="MCG4617487.1"/>
    <property type="molecule type" value="Genomic_DNA"/>
</dbReference>
<reference evidence="3" key="1">
    <citation type="submission" date="2022-01" db="EMBL/GenBank/DDBJ databases">
        <title>Collection of gut derived symbiotic bacterial strains cultured from healthy donors.</title>
        <authorList>
            <person name="Lin H."/>
            <person name="Kohout C."/>
            <person name="Waligurski E."/>
            <person name="Pamer E.G."/>
        </authorList>
    </citation>
    <scope>NUCLEOTIDE SEQUENCE</scope>
    <source>
        <strain evidence="3">DFI.7.46</strain>
    </source>
</reference>
<accession>A0AAJ1BAT8</accession>
<dbReference type="InterPro" id="IPR011006">
    <property type="entry name" value="CheY-like_superfamily"/>
</dbReference>
<feature type="modified residue" description="4-aspartylphosphate" evidence="1">
    <location>
        <position position="64"/>
    </location>
</feature>
<dbReference type="Gene3D" id="3.40.50.2300">
    <property type="match status" value="1"/>
</dbReference>
<dbReference type="Proteomes" id="UP001200537">
    <property type="component" value="Unassembled WGS sequence"/>
</dbReference>
<dbReference type="RefSeq" id="WP_024059146.1">
    <property type="nucleotide sequence ID" value="NZ_JAGZVZ010000001.1"/>
</dbReference>
<comment type="caution">
    <text evidence="3">The sequence shown here is derived from an EMBL/GenBank/DDBJ whole genome shotgun (WGS) entry which is preliminary data.</text>
</comment>